<reference evidence="1 2" key="1">
    <citation type="journal article" date="2015" name="Fungal Genet. Biol.">
        <title>Evolution of novel wood decay mechanisms in Agaricales revealed by the genome sequences of Fistulina hepatica and Cylindrobasidium torrendii.</title>
        <authorList>
            <person name="Floudas D."/>
            <person name="Held B.W."/>
            <person name="Riley R."/>
            <person name="Nagy L.G."/>
            <person name="Koehler G."/>
            <person name="Ransdell A.S."/>
            <person name="Younus H."/>
            <person name="Chow J."/>
            <person name="Chiniquy J."/>
            <person name="Lipzen A."/>
            <person name="Tritt A."/>
            <person name="Sun H."/>
            <person name="Haridas S."/>
            <person name="LaButti K."/>
            <person name="Ohm R.A."/>
            <person name="Kues U."/>
            <person name="Blanchette R.A."/>
            <person name="Grigoriev I.V."/>
            <person name="Minto R.E."/>
            <person name="Hibbett D.S."/>
        </authorList>
    </citation>
    <scope>NUCLEOTIDE SEQUENCE [LARGE SCALE GENOMIC DNA]</scope>
    <source>
        <strain evidence="1 2">ATCC 64428</strain>
    </source>
</reference>
<sequence length="217" mass="24428">MSIPPNSLLVAGPIFTNKYTRNGEQGTNELTVQLRVDSYVVTTHVWTVHAGTDEFTHPPIVRHIPRILGSNLTVEPATVNHMLPPQSNVLIVPYSPNLVLMSLVATRNDRVYSGLPSWNIYPIGEGVIHRDSLLVAPQDFLGYAQVLVLIASKSYPGYVYLQCIVHRLDGVVDNVIHICVDRRAIADEAEWIHTMPEHISSHVPLYHRIMDMFDIFF</sequence>
<dbReference type="Proteomes" id="UP000054144">
    <property type="component" value="Unassembled WGS sequence"/>
</dbReference>
<accession>A0A0D6ZZX1</accession>
<dbReference type="AlphaFoldDB" id="A0A0D6ZZX1"/>
<gene>
    <name evidence="1" type="ORF">FISHEDRAFT_78869</name>
</gene>
<evidence type="ECO:0000313" key="2">
    <source>
        <dbReference type="Proteomes" id="UP000054144"/>
    </source>
</evidence>
<protein>
    <submittedName>
        <fullName evidence="1">Uncharacterized protein</fullName>
    </submittedName>
</protein>
<dbReference type="EMBL" id="KN882122">
    <property type="protein sequence ID" value="KIY43065.1"/>
    <property type="molecule type" value="Genomic_DNA"/>
</dbReference>
<name>A0A0D6ZZX1_9AGAR</name>
<evidence type="ECO:0000313" key="1">
    <source>
        <dbReference type="EMBL" id="KIY43065.1"/>
    </source>
</evidence>
<keyword evidence="2" id="KW-1185">Reference proteome</keyword>
<proteinExistence type="predicted"/>
<organism evidence="1 2">
    <name type="scientific">Fistulina hepatica ATCC 64428</name>
    <dbReference type="NCBI Taxonomy" id="1128425"/>
    <lineage>
        <taxon>Eukaryota</taxon>
        <taxon>Fungi</taxon>
        <taxon>Dikarya</taxon>
        <taxon>Basidiomycota</taxon>
        <taxon>Agaricomycotina</taxon>
        <taxon>Agaricomycetes</taxon>
        <taxon>Agaricomycetidae</taxon>
        <taxon>Agaricales</taxon>
        <taxon>Fistulinaceae</taxon>
        <taxon>Fistulina</taxon>
    </lineage>
</organism>